<evidence type="ECO:0000256" key="3">
    <source>
        <dbReference type="ARBA" id="ARBA00022989"/>
    </source>
</evidence>
<feature type="transmembrane region" description="Helical" evidence="6">
    <location>
        <begin position="60"/>
        <end position="79"/>
    </location>
</feature>
<accession>A0AAN6WQI4</accession>
<organism evidence="8 9">
    <name type="scientific">Podospora australis</name>
    <dbReference type="NCBI Taxonomy" id="1536484"/>
    <lineage>
        <taxon>Eukaryota</taxon>
        <taxon>Fungi</taxon>
        <taxon>Dikarya</taxon>
        <taxon>Ascomycota</taxon>
        <taxon>Pezizomycotina</taxon>
        <taxon>Sordariomycetes</taxon>
        <taxon>Sordariomycetidae</taxon>
        <taxon>Sordariales</taxon>
        <taxon>Podosporaceae</taxon>
        <taxon>Podospora</taxon>
    </lineage>
</organism>
<dbReference type="InterPro" id="IPR052337">
    <property type="entry name" value="SAT4-like"/>
</dbReference>
<dbReference type="PANTHER" id="PTHR33048:SF47">
    <property type="entry name" value="INTEGRAL MEMBRANE PROTEIN-RELATED"/>
    <property type="match status" value="1"/>
</dbReference>
<feature type="transmembrane region" description="Helical" evidence="6">
    <location>
        <begin position="20"/>
        <end position="40"/>
    </location>
</feature>
<dbReference type="InterPro" id="IPR049326">
    <property type="entry name" value="Rhodopsin_dom_fungi"/>
</dbReference>
<evidence type="ECO:0000259" key="7">
    <source>
        <dbReference type="Pfam" id="PF20684"/>
    </source>
</evidence>
<keyword evidence="9" id="KW-1185">Reference proteome</keyword>
<dbReference type="Pfam" id="PF20684">
    <property type="entry name" value="Fung_rhodopsin"/>
    <property type="match status" value="1"/>
</dbReference>
<evidence type="ECO:0000256" key="2">
    <source>
        <dbReference type="ARBA" id="ARBA00022692"/>
    </source>
</evidence>
<dbReference type="Proteomes" id="UP001302126">
    <property type="component" value="Unassembled WGS sequence"/>
</dbReference>
<evidence type="ECO:0000313" key="9">
    <source>
        <dbReference type="Proteomes" id="UP001302126"/>
    </source>
</evidence>
<evidence type="ECO:0000256" key="5">
    <source>
        <dbReference type="ARBA" id="ARBA00038359"/>
    </source>
</evidence>
<proteinExistence type="inferred from homology"/>
<dbReference type="PANTHER" id="PTHR33048">
    <property type="entry name" value="PTH11-LIKE INTEGRAL MEMBRANE PROTEIN (AFU_ORTHOLOGUE AFUA_5G11245)"/>
    <property type="match status" value="1"/>
</dbReference>
<protein>
    <recommendedName>
        <fullName evidence="7">Rhodopsin domain-containing protein</fullName>
    </recommendedName>
</protein>
<evidence type="ECO:0000256" key="1">
    <source>
        <dbReference type="ARBA" id="ARBA00004141"/>
    </source>
</evidence>
<feature type="transmembrane region" description="Helical" evidence="6">
    <location>
        <begin position="104"/>
        <end position="125"/>
    </location>
</feature>
<evidence type="ECO:0000313" key="8">
    <source>
        <dbReference type="EMBL" id="KAK4185626.1"/>
    </source>
</evidence>
<keyword evidence="3 6" id="KW-1133">Transmembrane helix</keyword>
<keyword evidence="2 6" id="KW-0812">Transmembrane</keyword>
<comment type="subcellular location">
    <subcellularLocation>
        <location evidence="1">Membrane</location>
        <topology evidence="1">Multi-pass membrane protein</topology>
    </subcellularLocation>
</comment>
<comment type="similarity">
    <text evidence="5">Belongs to the SAT4 family.</text>
</comment>
<dbReference type="GO" id="GO:0016020">
    <property type="term" value="C:membrane"/>
    <property type="evidence" value="ECO:0007669"/>
    <property type="project" value="UniProtKB-SubCell"/>
</dbReference>
<reference evidence="8" key="2">
    <citation type="submission" date="2023-05" db="EMBL/GenBank/DDBJ databases">
        <authorList>
            <consortium name="Lawrence Berkeley National Laboratory"/>
            <person name="Steindorff A."/>
            <person name="Hensen N."/>
            <person name="Bonometti L."/>
            <person name="Westerberg I."/>
            <person name="Brannstrom I.O."/>
            <person name="Guillou S."/>
            <person name="Cros-Aarteil S."/>
            <person name="Calhoun S."/>
            <person name="Haridas S."/>
            <person name="Kuo A."/>
            <person name="Mondo S."/>
            <person name="Pangilinan J."/>
            <person name="Riley R."/>
            <person name="Labutti K."/>
            <person name="Andreopoulos B."/>
            <person name="Lipzen A."/>
            <person name="Chen C."/>
            <person name="Yanf M."/>
            <person name="Daum C."/>
            <person name="Ng V."/>
            <person name="Clum A."/>
            <person name="Ohm R."/>
            <person name="Martin F."/>
            <person name="Silar P."/>
            <person name="Natvig D."/>
            <person name="Lalanne C."/>
            <person name="Gautier V."/>
            <person name="Ament-Velasquez S.L."/>
            <person name="Kruys A."/>
            <person name="Hutchinson M.I."/>
            <person name="Powell A.J."/>
            <person name="Barry K."/>
            <person name="Miller A.N."/>
            <person name="Grigoriev I.V."/>
            <person name="Debuchy R."/>
            <person name="Gladieux P."/>
            <person name="Thoren M.H."/>
            <person name="Johannesson H."/>
        </authorList>
    </citation>
    <scope>NUCLEOTIDE SEQUENCE</scope>
    <source>
        <strain evidence="8">PSN309</strain>
    </source>
</reference>
<feature type="domain" description="Rhodopsin" evidence="7">
    <location>
        <begin position="43"/>
        <end position="292"/>
    </location>
</feature>
<feature type="transmembrane region" description="Helical" evidence="6">
    <location>
        <begin position="266"/>
        <end position="291"/>
    </location>
</feature>
<reference evidence="8" key="1">
    <citation type="journal article" date="2023" name="Mol. Phylogenet. Evol.">
        <title>Genome-scale phylogeny and comparative genomics of the fungal order Sordariales.</title>
        <authorList>
            <person name="Hensen N."/>
            <person name="Bonometti L."/>
            <person name="Westerberg I."/>
            <person name="Brannstrom I.O."/>
            <person name="Guillou S."/>
            <person name="Cros-Aarteil S."/>
            <person name="Calhoun S."/>
            <person name="Haridas S."/>
            <person name="Kuo A."/>
            <person name="Mondo S."/>
            <person name="Pangilinan J."/>
            <person name="Riley R."/>
            <person name="LaButti K."/>
            <person name="Andreopoulos B."/>
            <person name="Lipzen A."/>
            <person name="Chen C."/>
            <person name="Yan M."/>
            <person name="Daum C."/>
            <person name="Ng V."/>
            <person name="Clum A."/>
            <person name="Steindorff A."/>
            <person name="Ohm R.A."/>
            <person name="Martin F."/>
            <person name="Silar P."/>
            <person name="Natvig D.O."/>
            <person name="Lalanne C."/>
            <person name="Gautier V."/>
            <person name="Ament-Velasquez S.L."/>
            <person name="Kruys A."/>
            <person name="Hutchinson M.I."/>
            <person name="Powell A.J."/>
            <person name="Barry K."/>
            <person name="Miller A.N."/>
            <person name="Grigoriev I.V."/>
            <person name="Debuchy R."/>
            <person name="Gladieux P."/>
            <person name="Hiltunen Thoren M."/>
            <person name="Johannesson H."/>
        </authorList>
    </citation>
    <scope>NUCLEOTIDE SEQUENCE</scope>
    <source>
        <strain evidence="8">PSN309</strain>
    </source>
</reference>
<dbReference type="AlphaFoldDB" id="A0AAN6WQI4"/>
<evidence type="ECO:0000256" key="6">
    <source>
        <dbReference type="SAM" id="Phobius"/>
    </source>
</evidence>
<dbReference type="EMBL" id="MU864444">
    <property type="protein sequence ID" value="KAK4185626.1"/>
    <property type="molecule type" value="Genomic_DNA"/>
</dbReference>
<gene>
    <name evidence="8" type="ORF">QBC35DRAFT_454074</name>
</gene>
<name>A0AAN6WQI4_9PEZI</name>
<sequence>MSSVDDPPTIPLLNTARQLISVEGFNAIVWLGFALCVFAYSGRVSIRYVTTKTLILEDYLMLLALVILLIVSVLCQLHMDSLYLMEGLANGTALIDENFSLDKIVTAIHIMGIGNILYHVGLYLIKLNMLLFFRKLGSKVPGFGWFWWGVVAFTVAGLVVWLAMVPYACLFGTMEYMMAGHCVKPEAVRLQNIPILVWTIFDSLSIILITLLPISIIWRVRLTLRKRFMLSALFLMSLLTLAVIVIRGTAFRDTYTSTTTHMNLTWIWFWTMLEFNVAFIVSCLISFRTLFTHRRKQHNSRVSGVTGSLNAHGLDQELPYKGFGGTGQMKWLGESVRDTCRDWEGAGSNDSKLQVATGDVEASGGNVHHHELRRAAHKVHGQDENIWLVPKMGISSTPESGSVVTVELGSMEPVYQRMMS</sequence>
<feature type="transmembrane region" description="Helical" evidence="6">
    <location>
        <begin position="145"/>
        <end position="168"/>
    </location>
</feature>
<comment type="caution">
    <text evidence="8">The sequence shown here is derived from an EMBL/GenBank/DDBJ whole genome shotgun (WGS) entry which is preliminary data.</text>
</comment>
<feature type="transmembrane region" description="Helical" evidence="6">
    <location>
        <begin position="228"/>
        <end position="246"/>
    </location>
</feature>
<evidence type="ECO:0000256" key="4">
    <source>
        <dbReference type="ARBA" id="ARBA00023136"/>
    </source>
</evidence>
<feature type="transmembrane region" description="Helical" evidence="6">
    <location>
        <begin position="195"/>
        <end position="216"/>
    </location>
</feature>
<keyword evidence="4 6" id="KW-0472">Membrane</keyword>